<dbReference type="SUPFAM" id="SSF51735">
    <property type="entry name" value="NAD(P)-binding Rossmann-fold domains"/>
    <property type="match status" value="1"/>
</dbReference>
<evidence type="ECO:0000313" key="7">
    <source>
        <dbReference type="Proteomes" id="UP000787472"/>
    </source>
</evidence>
<keyword evidence="5" id="KW-0753">Steroid metabolism</keyword>
<dbReference type="PANTHER" id="PTHR43180:SF28">
    <property type="entry name" value="NAD(P)-BINDING ROSSMANN-FOLD SUPERFAMILY PROTEIN"/>
    <property type="match status" value="1"/>
</dbReference>
<evidence type="ECO:0000313" key="6">
    <source>
        <dbReference type="EMBL" id="NHO65890.1"/>
    </source>
</evidence>
<evidence type="ECO:0000256" key="2">
    <source>
        <dbReference type="ARBA" id="ARBA00023002"/>
    </source>
</evidence>
<comment type="caution">
    <text evidence="6">The sequence shown here is derived from an EMBL/GenBank/DDBJ whole genome shotgun (WGS) entry which is preliminary data.</text>
</comment>
<dbReference type="PRINTS" id="PR00080">
    <property type="entry name" value="SDRFAMILY"/>
</dbReference>
<evidence type="ECO:0000256" key="3">
    <source>
        <dbReference type="ARBA" id="ARBA00023027"/>
    </source>
</evidence>
<dbReference type="Gene3D" id="3.40.50.720">
    <property type="entry name" value="NAD(P)-binding Rossmann-like Domain"/>
    <property type="match status" value="1"/>
</dbReference>
<proteinExistence type="inferred from homology"/>
<dbReference type="CDD" id="cd05233">
    <property type="entry name" value="SDR_c"/>
    <property type="match status" value="1"/>
</dbReference>
<comment type="similarity">
    <text evidence="1">Belongs to the short-chain dehydrogenases/reductases (SDR) family.</text>
</comment>
<dbReference type="Proteomes" id="UP000787472">
    <property type="component" value="Unassembled WGS sequence"/>
</dbReference>
<evidence type="ECO:0000256" key="1">
    <source>
        <dbReference type="ARBA" id="ARBA00006484"/>
    </source>
</evidence>
<organism evidence="6 7">
    <name type="scientific">Pseudomaricurvus hydrocarbonicus</name>
    <dbReference type="NCBI Taxonomy" id="1470433"/>
    <lineage>
        <taxon>Bacteria</taxon>
        <taxon>Pseudomonadati</taxon>
        <taxon>Pseudomonadota</taxon>
        <taxon>Gammaproteobacteria</taxon>
        <taxon>Cellvibrionales</taxon>
        <taxon>Cellvibrionaceae</taxon>
        <taxon>Pseudomaricurvus</taxon>
    </lineage>
</organism>
<dbReference type="NCBIfam" id="NF005559">
    <property type="entry name" value="PRK07231.1"/>
    <property type="match status" value="1"/>
</dbReference>
<gene>
    <name evidence="6" type="ORF">G8770_10090</name>
</gene>
<keyword evidence="4" id="KW-0443">Lipid metabolism</keyword>
<dbReference type="PANTHER" id="PTHR43180">
    <property type="entry name" value="3-OXOACYL-(ACYL-CARRIER-PROTEIN) REDUCTASE (AFU_ORTHOLOGUE AFUA_6G11210)"/>
    <property type="match status" value="1"/>
</dbReference>
<dbReference type="PRINTS" id="PR00081">
    <property type="entry name" value="GDHRDH"/>
</dbReference>
<protein>
    <submittedName>
        <fullName evidence="6">SDR family oxidoreductase</fullName>
    </submittedName>
</protein>
<dbReference type="AlphaFoldDB" id="A0A9E5JVY9"/>
<accession>A0A9E5JVY9</accession>
<dbReference type="FunFam" id="3.40.50.720:FF:000084">
    <property type="entry name" value="Short-chain dehydrogenase reductase"/>
    <property type="match status" value="1"/>
</dbReference>
<evidence type="ECO:0000256" key="4">
    <source>
        <dbReference type="ARBA" id="ARBA00023098"/>
    </source>
</evidence>
<dbReference type="InterPro" id="IPR036291">
    <property type="entry name" value="NAD(P)-bd_dom_sf"/>
</dbReference>
<keyword evidence="2" id="KW-0560">Oxidoreductase</keyword>
<dbReference type="Pfam" id="PF13561">
    <property type="entry name" value="adh_short_C2"/>
    <property type="match status" value="1"/>
</dbReference>
<sequence length="281" mass="29483">MSQELAGKVAIVTGGASGIGEATVELFVKEGAKVVFADINEERGKAMEAELGASARFKRTDVSNADEVQALVDYAIEEFGGLHIMFNNAGISGAQHDRFLEDDFSDFDKVVGINLFGVIKGSQAAGRHMSRHGGGVILNNASIAGLLPGHALMTYRSTKAAVVMFTKSIAIDLAEYGIRVNCLAPGHIRSPLTSFAIPGLSDAQIDKVKAAVSPAMDSNQPLKRHGKPSDVAQAALFLASDRAAQVTGIVMPVDGGLTAGDPVNHLKEIVEARAQALAEFN</sequence>
<dbReference type="EMBL" id="JAAONZ010000006">
    <property type="protein sequence ID" value="NHO65890.1"/>
    <property type="molecule type" value="Genomic_DNA"/>
</dbReference>
<keyword evidence="3" id="KW-0520">NAD</keyword>
<dbReference type="GO" id="GO:0016491">
    <property type="term" value="F:oxidoreductase activity"/>
    <property type="evidence" value="ECO:0007669"/>
    <property type="project" value="UniProtKB-KW"/>
</dbReference>
<name>A0A9E5JVY9_9GAMM</name>
<evidence type="ECO:0000256" key="5">
    <source>
        <dbReference type="ARBA" id="ARBA00023221"/>
    </source>
</evidence>
<dbReference type="InterPro" id="IPR002347">
    <property type="entry name" value="SDR_fam"/>
</dbReference>
<reference evidence="6" key="1">
    <citation type="submission" date="2020-03" db="EMBL/GenBank/DDBJ databases">
        <authorList>
            <person name="Guo F."/>
        </authorList>
    </citation>
    <scope>NUCLEOTIDE SEQUENCE</scope>
    <source>
        <strain evidence="6">JCM 30134</strain>
    </source>
</reference>
<keyword evidence="7" id="KW-1185">Reference proteome</keyword>
<dbReference type="RefSeq" id="WP_167185704.1">
    <property type="nucleotide sequence ID" value="NZ_JAAONZ010000006.1"/>
</dbReference>
<dbReference type="GO" id="GO:0008202">
    <property type="term" value="P:steroid metabolic process"/>
    <property type="evidence" value="ECO:0007669"/>
    <property type="project" value="UniProtKB-KW"/>
</dbReference>